<keyword evidence="4" id="KW-1185">Reference proteome</keyword>
<dbReference type="PROSITE" id="PS51257">
    <property type="entry name" value="PROKAR_LIPOPROTEIN"/>
    <property type="match status" value="1"/>
</dbReference>
<dbReference type="OrthoDB" id="2973929at2"/>
<organism evidence="3 4">
    <name type="scientific">Salimicrobium flavidum</name>
    <dbReference type="NCBI Taxonomy" id="570947"/>
    <lineage>
        <taxon>Bacteria</taxon>
        <taxon>Bacillati</taxon>
        <taxon>Bacillota</taxon>
        <taxon>Bacilli</taxon>
        <taxon>Bacillales</taxon>
        <taxon>Bacillaceae</taxon>
        <taxon>Salimicrobium</taxon>
    </lineage>
</organism>
<dbReference type="RefSeq" id="WP_076558499.1">
    <property type="nucleotide sequence ID" value="NZ_FTOC01000004.1"/>
</dbReference>
<dbReference type="Proteomes" id="UP000187608">
    <property type="component" value="Unassembled WGS sequence"/>
</dbReference>
<keyword evidence="2" id="KW-0732">Signal</keyword>
<evidence type="ECO:0000313" key="3">
    <source>
        <dbReference type="EMBL" id="SIS46234.1"/>
    </source>
</evidence>
<evidence type="ECO:0000256" key="1">
    <source>
        <dbReference type="SAM" id="MobiDB-lite"/>
    </source>
</evidence>
<protein>
    <recommendedName>
        <fullName evidence="5">Lipoprotein</fullName>
    </recommendedName>
</protein>
<proteinExistence type="predicted"/>
<feature type="chain" id="PRO_5039604759" description="Lipoprotein" evidence="2">
    <location>
        <begin position="29"/>
        <end position="158"/>
    </location>
</feature>
<feature type="compositionally biased region" description="Polar residues" evidence="1">
    <location>
        <begin position="103"/>
        <end position="114"/>
    </location>
</feature>
<dbReference type="EMBL" id="FTOC01000004">
    <property type="protein sequence ID" value="SIS46234.1"/>
    <property type="molecule type" value="Genomic_DNA"/>
</dbReference>
<evidence type="ECO:0000313" key="4">
    <source>
        <dbReference type="Proteomes" id="UP000187608"/>
    </source>
</evidence>
<name>A0A1N7JAE0_9BACI</name>
<evidence type="ECO:0008006" key="5">
    <source>
        <dbReference type="Google" id="ProtNLM"/>
    </source>
</evidence>
<accession>A0A1N7JAE0</accession>
<gene>
    <name evidence="3" type="ORF">SAMN05421687_104260</name>
</gene>
<feature type="region of interest" description="Disordered" evidence="1">
    <location>
        <begin position="98"/>
        <end position="121"/>
    </location>
</feature>
<reference evidence="4" key="1">
    <citation type="submission" date="2017-01" db="EMBL/GenBank/DDBJ databases">
        <authorList>
            <person name="Varghese N."/>
            <person name="Submissions S."/>
        </authorList>
    </citation>
    <scope>NUCLEOTIDE SEQUENCE [LARGE SCALE GENOMIC DNA]</scope>
    <source>
        <strain evidence="4">DSM 23127</strain>
    </source>
</reference>
<dbReference type="AlphaFoldDB" id="A0A1N7JAE0"/>
<evidence type="ECO:0000256" key="2">
    <source>
        <dbReference type="SAM" id="SignalP"/>
    </source>
</evidence>
<sequence>MNNELHRTKKAWVLSLLLLSLFSGCMKSESNSEENYYFSLTGESETWEVDGYEMVVQQDEFKVGDGKITTKKGDGITADFFGMEVHAVHNGNDTIIHRKSSTGEDQNISQTETGSLEGGRADFSSEKDYAEQLEDVYMLVTWSKDGEEREETIDLYDG</sequence>
<feature type="signal peptide" evidence="2">
    <location>
        <begin position="1"/>
        <end position="28"/>
    </location>
</feature>